<proteinExistence type="predicted"/>
<protein>
    <submittedName>
        <fullName evidence="1 2">Uncharacterized protein</fullName>
    </submittedName>
</protein>
<organism evidence="2">
    <name type="scientific">Glycine max</name>
    <name type="common">Soybean</name>
    <name type="synonym">Glycine hispida</name>
    <dbReference type="NCBI Taxonomy" id="3847"/>
    <lineage>
        <taxon>Eukaryota</taxon>
        <taxon>Viridiplantae</taxon>
        <taxon>Streptophyta</taxon>
        <taxon>Embryophyta</taxon>
        <taxon>Tracheophyta</taxon>
        <taxon>Spermatophyta</taxon>
        <taxon>Magnoliopsida</taxon>
        <taxon>eudicotyledons</taxon>
        <taxon>Gunneridae</taxon>
        <taxon>Pentapetalae</taxon>
        <taxon>rosids</taxon>
        <taxon>fabids</taxon>
        <taxon>Fabales</taxon>
        <taxon>Fabaceae</taxon>
        <taxon>Papilionoideae</taxon>
        <taxon>50 kb inversion clade</taxon>
        <taxon>NPAAA clade</taxon>
        <taxon>indigoferoid/millettioid clade</taxon>
        <taxon>Phaseoleae</taxon>
        <taxon>Glycine</taxon>
        <taxon>Glycine subgen. Soja</taxon>
    </lineage>
</organism>
<dbReference type="CDD" id="cd00371">
    <property type="entry name" value="HMA"/>
    <property type="match status" value="1"/>
</dbReference>
<gene>
    <name evidence="1" type="ORF">GLYMA_08G263900</name>
</gene>
<dbReference type="Proteomes" id="UP000008827">
    <property type="component" value="Chromosome 8"/>
</dbReference>
<evidence type="ECO:0000313" key="3">
    <source>
        <dbReference type="Proteomes" id="UP000008827"/>
    </source>
</evidence>
<keyword evidence="3" id="KW-1185">Reference proteome</keyword>
<dbReference type="Gene3D" id="3.30.70.100">
    <property type="match status" value="1"/>
</dbReference>
<reference evidence="1" key="3">
    <citation type="submission" date="2018-07" db="EMBL/GenBank/DDBJ databases">
        <title>WGS assembly of Glycine max.</title>
        <authorList>
            <person name="Schmutz J."/>
            <person name="Cannon S."/>
            <person name="Schlueter J."/>
            <person name="Ma J."/>
            <person name="Mitros T."/>
            <person name="Nelson W."/>
            <person name="Hyten D."/>
            <person name="Song Q."/>
            <person name="Thelen J."/>
            <person name="Cheng J."/>
            <person name="Xu D."/>
            <person name="Hellsten U."/>
            <person name="May G."/>
            <person name="Yu Y."/>
            <person name="Sakurai T."/>
            <person name="Umezawa T."/>
            <person name="Bhattacharyya M."/>
            <person name="Sandhu D."/>
            <person name="Valliyodan B."/>
            <person name="Lindquist E."/>
            <person name="Peto M."/>
            <person name="Grant D."/>
            <person name="Shu S."/>
            <person name="Goodstein D."/>
            <person name="Barry K."/>
            <person name="Futrell-Griggs M."/>
            <person name="Abernathy B."/>
            <person name="Du J."/>
            <person name="Tian Z."/>
            <person name="Zhu L."/>
            <person name="Gill N."/>
            <person name="Joshi T."/>
            <person name="Libault M."/>
            <person name="Sethuraman A."/>
            <person name="Zhang X."/>
            <person name="Shinozaki K."/>
            <person name="Nguyen H."/>
            <person name="Wing R."/>
            <person name="Cregan P."/>
            <person name="Specht J."/>
            <person name="Grimwood J."/>
            <person name="Rokhsar D."/>
            <person name="Stacey G."/>
            <person name="Shoemaker R."/>
            <person name="Jackson S."/>
        </authorList>
    </citation>
    <scope>NUCLEOTIDE SEQUENCE</scope>
    <source>
        <tissue evidence="1">Callus</tissue>
    </source>
</reference>
<dbReference type="HOGENOM" id="CLU_1241985_0_0_1"/>
<sequence length="223" mass="24954">MGPTYSDMGCKLALEDKKRVAFRRRHRHEHVDATRHAKPCNCSSLASQQQKGHRTKEKLIQFLCSSCLLCVCCPLACVCCFIKLPCRICHQALRCAQKWACYGSKNNRTVVLKVGMSCQGCAGAVNRILGKMEGIFIPASYLYYQIQNENDLVIVAMYFNSNILTPTINYGCHLHSSDTGITDIALHSSGIKSEKGIYTRHIWTLCNVALLSISTTRIYKQGI</sequence>
<evidence type="ECO:0000313" key="1">
    <source>
        <dbReference type="EMBL" id="KRH45303.1"/>
    </source>
</evidence>
<dbReference type="AlphaFoldDB" id="K7K0R3"/>
<dbReference type="InParanoid" id="K7K0R3"/>
<reference evidence="1 2" key="1">
    <citation type="journal article" date="2010" name="Nature">
        <title>Genome sequence of the palaeopolyploid soybean.</title>
        <authorList>
            <person name="Schmutz J."/>
            <person name="Cannon S.B."/>
            <person name="Schlueter J."/>
            <person name="Ma J."/>
            <person name="Mitros T."/>
            <person name="Nelson W."/>
            <person name="Hyten D.L."/>
            <person name="Song Q."/>
            <person name="Thelen J.J."/>
            <person name="Cheng J."/>
            <person name="Xu D."/>
            <person name="Hellsten U."/>
            <person name="May G.D."/>
            <person name="Yu Y."/>
            <person name="Sakurai T."/>
            <person name="Umezawa T."/>
            <person name="Bhattacharyya M.K."/>
            <person name="Sandhu D."/>
            <person name="Valliyodan B."/>
            <person name="Lindquist E."/>
            <person name="Peto M."/>
            <person name="Grant D."/>
            <person name="Shu S."/>
            <person name="Goodstein D."/>
            <person name="Barry K."/>
            <person name="Futrell-Griggs M."/>
            <person name="Abernathy B."/>
            <person name="Du J."/>
            <person name="Tian Z."/>
            <person name="Zhu L."/>
            <person name="Gill N."/>
            <person name="Joshi T."/>
            <person name="Libault M."/>
            <person name="Sethuraman A."/>
            <person name="Zhang X.-C."/>
            <person name="Shinozaki K."/>
            <person name="Nguyen H.T."/>
            <person name="Wing R.A."/>
            <person name="Cregan P."/>
            <person name="Specht J."/>
            <person name="Grimwood J."/>
            <person name="Rokhsar D."/>
            <person name="Stacey G."/>
            <person name="Shoemaker R.C."/>
            <person name="Jackson S.A."/>
        </authorList>
    </citation>
    <scope>NUCLEOTIDE SEQUENCE [LARGE SCALE GENOMIC DNA]</scope>
    <source>
        <strain evidence="2">cv. Williams 82</strain>
        <tissue evidence="1">Callus</tissue>
    </source>
</reference>
<accession>K7K0R3</accession>
<dbReference type="SMR" id="K7K0R3"/>
<name>K7K0R3_SOYBN</name>
<dbReference type="Gramene" id="KRH45303">
    <property type="protein sequence ID" value="KRH45303"/>
    <property type="gene ID" value="GLYMA_08G263900"/>
</dbReference>
<dbReference type="InterPro" id="IPR006121">
    <property type="entry name" value="HMA_dom"/>
</dbReference>
<dbReference type="PaxDb" id="3847-GLYMA0022S00346.1"/>
<reference evidence="2" key="2">
    <citation type="submission" date="2018-02" db="UniProtKB">
        <authorList>
            <consortium name="EnsemblPlants"/>
        </authorList>
    </citation>
    <scope>IDENTIFICATION</scope>
    <source>
        <strain evidence="2">Williams 82</strain>
    </source>
</reference>
<evidence type="ECO:0000313" key="2">
    <source>
        <dbReference type="EnsemblPlants" id="KRH45303"/>
    </source>
</evidence>
<dbReference type="EnsemblPlants" id="KRH45303">
    <property type="protein sequence ID" value="KRH45303"/>
    <property type="gene ID" value="GLYMA_08G263900"/>
</dbReference>
<dbReference type="SUPFAM" id="SSF55008">
    <property type="entry name" value="HMA, heavy metal-associated domain"/>
    <property type="match status" value="1"/>
</dbReference>
<dbReference type="InterPro" id="IPR036163">
    <property type="entry name" value="HMA_dom_sf"/>
</dbReference>
<dbReference type="EMBL" id="CM000841">
    <property type="protein sequence ID" value="KRH45303.1"/>
    <property type="molecule type" value="Genomic_DNA"/>
</dbReference>
<dbReference type="GO" id="GO:0046872">
    <property type="term" value="F:metal ion binding"/>
    <property type="evidence" value="ECO:0007669"/>
    <property type="project" value="InterPro"/>
</dbReference>